<dbReference type="EMBL" id="BAAAND010000006">
    <property type="protein sequence ID" value="GAA1585246.1"/>
    <property type="molecule type" value="Genomic_DNA"/>
</dbReference>
<sequence>MGNTGNMTFGSRLREYRDHRGWSLAELARATNFSRSYLSNIENGRKTPTEHLARACDAALRAKGALIAAARGADVLRLEQTPWQTAELVQRMRASDTTADTLEVLHSTVQELCCQYNRRDALELRQEAHEWLKRVTALLSRPVGLKAHQDLLVAGGYLALLAGCVEYDLGLMTAAESTRVAAQQLGEEAGHPEIIGWGHEMTAWFALTQGRFPQAVAAARRGQAAAGTSSVHVQLIAQEAKARARLGESGLADLLAEGRAMLDGMPYPDRPDNHFKIDPAKWDYYAMDVHRMAGDDDLAGDYARAVIRDNTAPDGTELSPMRIAESRLTLAFVAGRDGDLEQAVSLGREGLKDGRQSRVHLYMIAHELNHELRSRYAGEPLVQDFGESLRTG</sequence>
<proteinExistence type="predicted"/>
<dbReference type="InterPro" id="IPR001387">
    <property type="entry name" value="Cro/C1-type_HTH"/>
</dbReference>
<dbReference type="Pfam" id="PF13560">
    <property type="entry name" value="HTH_31"/>
    <property type="match status" value="1"/>
</dbReference>
<reference evidence="4" key="1">
    <citation type="journal article" date="2019" name="Int. J. Syst. Evol. Microbiol.">
        <title>The Global Catalogue of Microorganisms (GCM) 10K type strain sequencing project: providing services to taxonomists for standard genome sequencing and annotation.</title>
        <authorList>
            <consortium name="The Broad Institute Genomics Platform"/>
            <consortium name="The Broad Institute Genome Sequencing Center for Infectious Disease"/>
            <person name="Wu L."/>
            <person name="Ma J."/>
        </authorList>
    </citation>
    <scope>NUCLEOTIDE SEQUENCE [LARGE SCALE GENOMIC DNA]</scope>
    <source>
        <strain evidence="4">JCM 14304</strain>
    </source>
</reference>
<evidence type="ECO:0000313" key="3">
    <source>
        <dbReference type="EMBL" id="GAA1585246.1"/>
    </source>
</evidence>
<evidence type="ECO:0000259" key="2">
    <source>
        <dbReference type="PROSITE" id="PS50943"/>
    </source>
</evidence>
<organism evidence="3 4">
    <name type="scientific">Kribbella karoonensis</name>
    <dbReference type="NCBI Taxonomy" id="324851"/>
    <lineage>
        <taxon>Bacteria</taxon>
        <taxon>Bacillati</taxon>
        <taxon>Actinomycetota</taxon>
        <taxon>Actinomycetes</taxon>
        <taxon>Propionibacteriales</taxon>
        <taxon>Kribbellaceae</taxon>
        <taxon>Kribbella</taxon>
    </lineage>
</organism>
<keyword evidence="4" id="KW-1185">Reference proteome</keyword>
<evidence type="ECO:0000256" key="1">
    <source>
        <dbReference type="ARBA" id="ARBA00023125"/>
    </source>
</evidence>
<dbReference type="Gene3D" id="1.10.260.40">
    <property type="entry name" value="lambda repressor-like DNA-binding domains"/>
    <property type="match status" value="1"/>
</dbReference>
<dbReference type="CDD" id="cd00093">
    <property type="entry name" value="HTH_XRE"/>
    <property type="match status" value="1"/>
</dbReference>
<accession>A0ABP4PPG5</accession>
<dbReference type="SMART" id="SM00530">
    <property type="entry name" value="HTH_XRE"/>
    <property type="match status" value="1"/>
</dbReference>
<dbReference type="PROSITE" id="PS50943">
    <property type="entry name" value="HTH_CROC1"/>
    <property type="match status" value="1"/>
</dbReference>
<gene>
    <name evidence="3" type="ORF">GCM10009742_33450</name>
</gene>
<keyword evidence="1" id="KW-0238">DNA-binding</keyword>
<evidence type="ECO:0000313" key="4">
    <source>
        <dbReference type="Proteomes" id="UP001500190"/>
    </source>
</evidence>
<dbReference type="PANTHER" id="PTHR46797:SF1">
    <property type="entry name" value="METHYLPHOSPHONATE SYNTHASE"/>
    <property type="match status" value="1"/>
</dbReference>
<comment type="caution">
    <text evidence="3">The sequence shown here is derived from an EMBL/GenBank/DDBJ whole genome shotgun (WGS) entry which is preliminary data.</text>
</comment>
<name>A0ABP4PPG5_9ACTN</name>
<dbReference type="Proteomes" id="UP001500190">
    <property type="component" value="Unassembled WGS sequence"/>
</dbReference>
<protein>
    <recommendedName>
        <fullName evidence="2">HTH cro/C1-type domain-containing protein</fullName>
    </recommendedName>
</protein>
<dbReference type="PANTHER" id="PTHR46797">
    <property type="entry name" value="HTH-TYPE TRANSCRIPTIONAL REGULATOR"/>
    <property type="match status" value="1"/>
</dbReference>
<dbReference type="InterPro" id="IPR010982">
    <property type="entry name" value="Lambda_DNA-bd_dom_sf"/>
</dbReference>
<feature type="domain" description="HTH cro/C1-type" evidence="2">
    <location>
        <begin position="13"/>
        <end position="67"/>
    </location>
</feature>
<dbReference type="SUPFAM" id="SSF47413">
    <property type="entry name" value="lambda repressor-like DNA-binding domains"/>
    <property type="match status" value="1"/>
</dbReference>
<dbReference type="InterPro" id="IPR050807">
    <property type="entry name" value="TransReg_Diox_bact_type"/>
</dbReference>